<feature type="compositionally biased region" description="Polar residues" evidence="2">
    <location>
        <begin position="445"/>
        <end position="458"/>
    </location>
</feature>
<feature type="transmembrane region" description="Helical" evidence="3">
    <location>
        <begin position="740"/>
        <end position="760"/>
    </location>
</feature>
<evidence type="ECO:0000313" key="5">
    <source>
        <dbReference type="Proteomes" id="UP000184330"/>
    </source>
</evidence>
<feature type="compositionally biased region" description="Low complexity" evidence="2">
    <location>
        <begin position="1"/>
        <end position="16"/>
    </location>
</feature>
<feature type="region of interest" description="Disordered" evidence="2">
    <location>
        <begin position="87"/>
        <end position="112"/>
    </location>
</feature>
<evidence type="ECO:0000256" key="3">
    <source>
        <dbReference type="SAM" id="Phobius"/>
    </source>
</evidence>
<feature type="region of interest" description="Disordered" evidence="2">
    <location>
        <begin position="444"/>
        <end position="468"/>
    </location>
</feature>
<feature type="region of interest" description="Disordered" evidence="2">
    <location>
        <begin position="1"/>
        <end position="25"/>
    </location>
</feature>
<keyword evidence="3" id="KW-0812">Transmembrane</keyword>
<protein>
    <submittedName>
        <fullName evidence="4">Uncharacterized protein</fullName>
    </submittedName>
</protein>
<dbReference type="Gene3D" id="1.10.287.1490">
    <property type="match status" value="1"/>
</dbReference>
<evidence type="ECO:0000256" key="2">
    <source>
        <dbReference type="SAM" id="MobiDB-lite"/>
    </source>
</evidence>
<keyword evidence="3" id="KW-0472">Membrane</keyword>
<reference evidence="4 5" key="1">
    <citation type="submission" date="2016-03" db="EMBL/GenBank/DDBJ databases">
        <authorList>
            <person name="Ploux O."/>
        </authorList>
    </citation>
    <scope>NUCLEOTIDE SEQUENCE [LARGE SCALE GENOMIC DNA]</scope>
    <source>
        <strain evidence="4 5">UAMH 11012</strain>
    </source>
</reference>
<dbReference type="OrthoDB" id="10641586at2759"/>
<dbReference type="EMBL" id="FJOG01000042">
    <property type="protein sequence ID" value="CZR67148.1"/>
    <property type="molecule type" value="Genomic_DNA"/>
</dbReference>
<feature type="coiled-coil region" evidence="1">
    <location>
        <begin position="639"/>
        <end position="673"/>
    </location>
</feature>
<evidence type="ECO:0000313" key="4">
    <source>
        <dbReference type="EMBL" id="CZR67148.1"/>
    </source>
</evidence>
<gene>
    <name evidence="4" type="ORF">PAC_17047</name>
</gene>
<evidence type="ECO:0000256" key="1">
    <source>
        <dbReference type="SAM" id="Coils"/>
    </source>
</evidence>
<keyword evidence="5" id="KW-1185">Reference proteome</keyword>
<accession>A0A1L7XQB1</accession>
<dbReference type="AlphaFoldDB" id="A0A1L7XQB1"/>
<name>A0A1L7XQB1_9HELO</name>
<proteinExistence type="predicted"/>
<organism evidence="4 5">
    <name type="scientific">Phialocephala subalpina</name>
    <dbReference type="NCBI Taxonomy" id="576137"/>
    <lineage>
        <taxon>Eukaryota</taxon>
        <taxon>Fungi</taxon>
        <taxon>Dikarya</taxon>
        <taxon>Ascomycota</taxon>
        <taxon>Pezizomycotina</taxon>
        <taxon>Leotiomycetes</taxon>
        <taxon>Helotiales</taxon>
        <taxon>Mollisiaceae</taxon>
        <taxon>Phialocephala</taxon>
        <taxon>Phialocephala fortinii species complex</taxon>
    </lineage>
</organism>
<dbReference type="Proteomes" id="UP000184330">
    <property type="component" value="Unassembled WGS sequence"/>
</dbReference>
<sequence length="761" mass="85646">MNNNVAAAAAGATNGPPSTPARASIPVPQKTACVTCRMNREEKQRNFTLYQSLNKREKDLKEREESVGAEVFLLRAEIEELKQRGSTAGPTAVATGKKRKAENDTVTLGSPDNDKRLEAEIKRLQAAKEEWMSKYDTINGKLQAAETRLNITEFGAKLERDKILGELELKLREELKVKGHTSMGGHGGHEEKELMDELIAKQKEVNDAKSRLHLVSKEANTMIINLQKQVSMATEEINVQKNLVHEARKNINSMEQRASSQCRIEYEHWLEQGRQQVLAQMEHDRGIMNQQNNDTQVKVGEYQARIAEYERKVPGYESTIAQYKVYVPQIEGRMATAESQASSLTNDLRTEKTQREAAERLITSLMEEVKEHKSHKETTENEASILKGEASSLKDQVIDLNNQLTGFKDQITGLNDQLNNLKDEVSTLQDDVHTEKTKKEAVENRANNLQTDLNTANAATERENRERKHDLDVLAEVLRASPTMPAMKKSIQNMEDRARNANGVMPTEMAKCAELLGCRANLPDIRREIQVIVDELKAVDGDRAADVTALSNILGTKSKKMKYIRNDVQALVDERKTTEVLRGEFKTLAGILKCNPRMSDMRRAIRNLVQESSERKARTGIDVAVAALAQQLGTESVSMTQIRKDITKLMQHNEEAVRERDSLRIKQSTLQNEISKSAWSLKKIETREREKDMVEDHLKIANDRIDWLEAEYKVGQPPAVEKIVKQGKIASKQLGQFEGLLWFLGGLYLFGSCVCALAGAV</sequence>
<keyword evidence="1" id="KW-0175">Coiled coil</keyword>
<keyword evidence="3" id="KW-1133">Transmembrane helix</keyword>